<sequence length="366" mass="40847">MHIGFIEDTPLRGGTQIWVTEACRDFISKGEEVTIVAPEGSYVAGKCKEAGARICTYDYEAAAMDNEEMKKVWIEGLAPCKVAVTTIHPPRDDFHCSVFAAKCIKEGSLDTILVPKTGSIVPWYLRDYYQPDPGVNTRVVSITSFTKDYLIDVYKIPADMVDLIYQGIEVGRFVSTEESKAEALKRYPLKENAGPVLGSIGSMENRKGQIILLQAVKRLLDSGELPNIHAMFVGEGPDEEMLKAVTKVYGLEDHVSFYPFTSEPNYVFDRIDILAFPSLYKEGLPNVLLEAMSMKVPVISTDIAGIPEVVKNDETGYLTTPGNVEEFCDAIEKVWESPENCLKMGENARKLVKEKMNKIEQFDAFR</sequence>
<dbReference type="Gene3D" id="3.40.50.2000">
    <property type="entry name" value="Glycogen Phosphorylase B"/>
    <property type="match status" value="2"/>
</dbReference>
<dbReference type="Pfam" id="PF00534">
    <property type="entry name" value="Glycos_transf_1"/>
    <property type="match status" value="1"/>
</dbReference>
<feature type="non-terminal residue" evidence="2">
    <location>
        <position position="366"/>
    </location>
</feature>
<dbReference type="SUPFAM" id="SSF53756">
    <property type="entry name" value="UDP-Glycosyltransferase/glycogen phosphorylase"/>
    <property type="match status" value="1"/>
</dbReference>
<proteinExistence type="predicted"/>
<dbReference type="PANTHER" id="PTHR12526:SF630">
    <property type="entry name" value="GLYCOSYLTRANSFERASE"/>
    <property type="match status" value="1"/>
</dbReference>
<comment type="caution">
    <text evidence="2">The sequence shown here is derived from an EMBL/GenBank/DDBJ whole genome shotgun (WGS) entry which is preliminary data.</text>
</comment>
<evidence type="ECO:0000259" key="1">
    <source>
        <dbReference type="Pfam" id="PF00534"/>
    </source>
</evidence>
<dbReference type="AlphaFoldDB" id="A0A0F9CVB5"/>
<dbReference type="EMBL" id="LAZR01031616">
    <property type="protein sequence ID" value="KKL53239.1"/>
    <property type="molecule type" value="Genomic_DNA"/>
</dbReference>
<dbReference type="GO" id="GO:0016757">
    <property type="term" value="F:glycosyltransferase activity"/>
    <property type="evidence" value="ECO:0007669"/>
    <property type="project" value="InterPro"/>
</dbReference>
<evidence type="ECO:0000313" key="2">
    <source>
        <dbReference type="EMBL" id="KKL53239.1"/>
    </source>
</evidence>
<protein>
    <recommendedName>
        <fullName evidence="1">Glycosyl transferase family 1 domain-containing protein</fullName>
    </recommendedName>
</protein>
<feature type="domain" description="Glycosyl transferase family 1" evidence="1">
    <location>
        <begin position="189"/>
        <end position="350"/>
    </location>
</feature>
<dbReference type="InterPro" id="IPR001296">
    <property type="entry name" value="Glyco_trans_1"/>
</dbReference>
<organism evidence="2">
    <name type="scientific">marine sediment metagenome</name>
    <dbReference type="NCBI Taxonomy" id="412755"/>
    <lineage>
        <taxon>unclassified sequences</taxon>
        <taxon>metagenomes</taxon>
        <taxon>ecological metagenomes</taxon>
    </lineage>
</organism>
<dbReference type="PANTHER" id="PTHR12526">
    <property type="entry name" value="GLYCOSYLTRANSFERASE"/>
    <property type="match status" value="1"/>
</dbReference>
<reference evidence="2" key="1">
    <citation type="journal article" date="2015" name="Nature">
        <title>Complex archaea that bridge the gap between prokaryotes and eukaryotes.</title>
        <authorList>
            <person name="Spang A."/>
            <person name="Saw J.H."/>
            <person name="Jorgensen S.L."/>
            <person name="Zaremba-Niedzwiedzka K."/>
            <person name="Martijn J."/>
            <person name="Lind A.E."/>
            <person name="van Eijk R."/>
            <person name="Schleper C."/>
            <person name="Guy L."/>
            <person name="Ettema T.J."/>
        </authorList>
    </citation>
    <scope>NUCLEOTIDE SEQUENCE</scope>
</reference>
<name>A0A0F9CVB5_9ZZZZ</name>
<accession>A0A0F9CVB5</accession>
<gene>
    <name evidence="2" type="ORF">LCGC14_2277420</name>
</gene>
<dbReference type="CDD" id="cd03801">
    <property type="entry name" value="GT4_PimA-like"/>
    <property type="match status" value="1"/>
</dbReference>